<feature type="region of interest" description="Disordered" evidence="10">
    <location>
        <begin position="1"/>
        <end position="56"/>
    </location>
</feature>
<dbReference type="InterPro" id="IPR001057">
    <property type="entry name" value="Glu/AcGlu_kinase"/>
</dbReference>
<dbReference type="InterPro" id="IPR041727">
    <property type="entry name" value="NAGK-C"/>
</dbReference>
<dbReference type="InterPro" id="IPR001048">
    <property type="entry name" value="Asp/Glu/Uridylate_kinase"/>
</dbReference>
<dbReference type="InterPro" id="IPR004662">
    <property type="entry name" value="AcgluKinase_fam"/>
</dbReference>
<reference evidence="12 13" key="1">
    <citation type="submission" date="2017-02" db="EMBL/GenBank/DDBJ databases">
        <authorList>
            <person name="Peterson S.W."/>
        </authorList>
    </citation>
    <scope>NUCLEOTIDE SEQUENCE [LARGE SCALE GENOMIC DNA]</scope>
    <source>
        <strain evidence="12 13">CIP104813</strain>
    </source>
</reference>
<name>A0A1X6WUJ5_9MICO</name>
<evidence type="ECO:0000256" key="5">
    <source>
        <dbReference type="ARBA" id="ARBA00022741"/>
    </source>
</evidence>
<comment type="pathway">
    <text evidence="1 9">Amino-acid biosynthesis; L-arginine biosynthesis; N(2)-acetyl-L-ornithine from L-glutamate: step 2/4.</text>
</comment>
<dbReference type="PRINTS" id="PR00474">
    <property type="entry name" value="GLU5KINASE"/>
</dbReference>
<evidence type="ECO:0000313" key="12">
    <source>
        <dbReference type="EMBL" id="SLM88897.1"/>
    </source>
</evidence>
<feature type="binding site" evidence="9">
    <location>
        <position position="153"/>
    </location>
    <ligand>
        <name>substrate</name>
    </ligand>
</feature>
<keyword evidence="3 9" id="KW-0028">Amino-acid biosynthesis</keyword>
<dbReference type="EMBL" id="FWFG01000024">
    <property type="protein sequence ID" value="SLM88897.1"/>
    <property type="molecule type" value="Genomic_DNA"/>
</dbReference>
<dbReference type="GO" id="GO:0005737">
    <property type="term" value="C:cytoplasm"/>
    <property type="evidence" value="ECO:0007669"/>
    <property type="project" value="UniProtKB-SubCell"/>
</dbReference>
<protein>
    <recommendedName>
        <fullName evidence="9">Acetylglutamate kinase</fullName>
        <ecNumber evidence="9">2.7.2.8</ecNumber>
    </recommendedName>
    <alternativeName>
        <fullName evidence="9">N-acetyl-L-glutamate 5-phosphotransferase</fullName>
    </alternativeName>
    <alternativeName>
        <fullName evidence="9">NAG kinase</fullName>
        <shortName evidence="9">NAGK</shortName>
    </alternativeName>
</protein>
<comment type="function">
    <text evidence="9">Catalyzes the ATP-dependent phosphorylation of N-acetyl-L-glutamate.</text>
</comment>
<proteinExistence type="inferred from homology"/>
<evidence type="ECO:0000256" key="8">
    <source>
        <dbReference type="ARBA" id="ARBA00048141"/>
    </source>
</evidence>
<keyword evidence="7 9" id="KW-0067">ATP-binding</keyword>
<evidence type="ECO:0000256" key="9">
    <source>
        <dbReference type="HAMAP-Rule" id="MF_00082"/>
    </source>
</evidence>
<dbReference type="Gene3D" id="3.40.1160.10">
    <property type="entry name" value="Acetylglutamate kinase-like"/>
    <property type="match status" value="1"/>
</dbReference>
<keyword evidence="5 9" id="KW-0547">Nucleotide-binding</keyword>
<keyword evidence="4 9" id="KW-0808">Transferase</keyword>
<dbReference type="HAMAP" id="MF_00082">
    <property type="entry name" value="ArgB"/>
    <property type="match status" value="1"/>
</dbReference>
<dbReference type="Proteomes" id="UP000195981">
    <property type="component" value="Unassembled WGS sequence"/>
</dbReference>
<dbReference type="FunFam" id="3.40.1160.10:FF:000004">
    <property type="entry name" value="Acetylglutamate kinase"/>
    <property type="match status" value="1"/>
</dbReference>
<dbReference type="GO" id="GO:0042450">
    <property type="term" value="P:L-arginine biosynthetic process via ornithine"/>
    <property type="evidence" value="ECO:0007669"/>
    <property type="project" value="UniProtKB-UniRule"/>
</dbReference>
<keyword evidence="13" id="KW-1185">Reference proteome</keyword>
<dbReference type="InterPro" id="IPR036393">
    <property type="entry name" value="AceGlu_kinase-like_sf"/>
</dbReference>
<evidence type="ECO:0000256" key="4">
    <source>
        <dbReference type="ARBA" id="ARBA00022679"/>
    </source>
</evidence>
<feature type="site" description="Transition state stabilizer" evidence="9">
    <location>
        <position position="319"/>
    </location>
</feature>
<keyword evidence="9" id="KW-0963">Cytoplasm</keyword>
<dbReference type="PANTHER" id="PTHR23342:SF0">
    <property type="entry name" value="N-ACETYLGLUTAMATE SYNTHASE, MITOCHONDRIAL"/>
    <property type="match status" value="1"/>
</dbReference>
<accession>A0A1X6WUJ5</accession>
<evidence type="ECO:0000259" key="11">
    <source>
        <dbReference type="Pfam" id="PF00696"/>
    </source>
</evidence>
<comment type="similarity">
    <text evidence="9">Belongs to the acetylglutamate kinase family. ArgB subfamily.</text>
</comment>
<evidence type="ECO:0000256" key="10">
    <source>
        <dbReference type="SAM" id="MobiDB-lite"/>
    </source>
</evidence>
<feature type="domain" description="Aspartate/glutamate/uridylate kinase" evidence="11">
    <location>
        <begin position="92"/>
        <end position="334"/>
    </location>
</feature>
<keyword evidence="6 9" id="KW-0418">Kinase</keyword>
<feature type="compositionally biased region" description="Low complexity" evidence="10">
    <location>
        <begin position="10"/>
        <end position="33"/>
    </location>
</feature>
<organism evidence="12 13">
    <name type="scientific">Brachybacterium nesterenkovii</name>
    <dbReference type="NCBI Taxonomy" id="47847"/>
    <lineage>
        <taxon>Bacteria</taxon>
        <taxon>Bacillati</taxon>
        <taxon>Actinomycetota</taxon>
        <taxon>Actinomycetes</taxon>
        <taxon>Micrococcales</taxon>
        <taxon>Dermabacteraceae</taxon>
        <taxon>Brachybacterium</taxon>
    </lineage>
</organism>
<dbReference type="NCBIfam" id="TIGR00761">
    <property type="entry name" value="argB"/>
    <property type="match status" value="1"/>
</dbReference>
<evidence type="ECO:0000313" key="13">
    <source>
        <dbReference type="Proteomes" id="UP000195981"/>
    </source>
</evidence>
<comment type="catalytic activity">
    <reaction evidence="8 9">
        <text>N-acetyl-L-glutamate + ATP = N-acetyl-L-glutamyl 5-phosphate + ADP</text>
        <dbReference type="Rhea" id="RHEA:14629"/>
        <dbReference type="ChEBI" id="CHEBI:30616"/>
        <dbReference type="ChEBI" id="CHEBI:44337"/>
        <dbReference type="ChEBI" id="CHEBI:57936"/>
        <dbReference type="ChEBI" id="CHEBI:456216"/>
        <dbReference type="EC" id="2.7.2.8"/>
    </reaction>
</comment>
<dbReference type="CDD" id="cd04250">
    <property type="entry name" value="AAK_NAGK-C"/>
    <property type="match status" value="1"/>
</dbReference>
<comment type="subcellular location">
    <subcellularLocation>
        <location evidence="9">Cytoplasm</location>
    </subcellularLocation>
</comment>
<dbReference type="InterPro" id="IPR037528">
    <property type="entry name" value="ArgB"/>
</dbReference>
<feature type="binding site" evidence="9">
    <location>
        <position position="258"/>
    </location>
    <ligand>
        <name>substrate</name>
    </ligand>
</feature>
<evidence type="ECO:0000256" key="1">
    <source>
        <dbReference type="ARBA" id="ARBA00004828"/>
    </source>
</evidence>
<gene>
    <name evidence="9" type="primary">argB</name>
    <name evidence="12" type="ORF">FM110_02660</name>
</gene>
<evidence type="ECO:0000256" key="6">
    <source>
        <dbReference type="ARBA" id="ARBA00022777"/>
    </source>
</evidence>
<feature type="site" description="Transition state stabilizer" evidence="9">
    <location>
        <position position="96"/>
    </location>
</feature>
<dbReference type="AlphaFoldDB" id="A0A1X6WUJ5"/>
<feature type="binding site" evidence="9">
    <location>
        <begin position="131"/>
        <end position="132"/>
    </location>
    <ligand>
        <name>substrate</name>
    </ligand>
</feature>
<keyword evidence="2 9" id="KW-0055">Arginine biosynthesis</keyword>
<dbReference type="GO" id="GO:0003991">
    <property type="term" value="F:acetylglutamate kinase activity"/>
    <property type="evidence" value="ECO:0007669"/>
    <property type="project" value="UniProtKB-UniRule"/>
</dbReference>
<evidence type="ECO:0000256" key="3">
    <source>
        <dbReference type="ARBA" id="ARBA00022605"/>
    </source>
</evidence>
<dbReference type="EC" id="2.7.2.8" evidence="9"/>
<sequence length="365" mass="38101">MTSATDPQQGAVAPDATAAGATAPGAAVPDATVPETGAPETGAPETGAPESEAPMAGKNPLAQLDAVREEARAKSEVLIEALPWMQRFRGTIVVIKYGGNAMIDEGLKRAFAADMVFMRHAGLHPVVVHGGGPQISAMLERLDIDSEFRGGLRVTDEETMDVVRMVLVGQVGRELVGLINQHGPYAIGMSGEDARLFTATRRGTVVDGEDVDLGHVGEIASVSPASLQDLLDAGRIPVVSSIAPEVDAEGRPTGEVLNVNADTAAGALAVGLDAEKLVMLTDIEGLYRSWPDRSSLIPEISASDLRAMLPSLTAGMIPKAEALLDAVDAGVRTAAMIDGRIEHAALLEVFTTKGVGTMVRRDDYV</sequence>
<dbReference type="GO" id="GO:0005524">
    <property type="term" value="F:ATP binding"/>
    <property type="evidence" value="ECO:0007669"/>
    <property type="project" value="UniProtKB-UniRule"/>
</dbReference>
<dbReference type="SUPFAM" id="SSF53633">
    <property type="entry name" value="Carbamate kinase-like"/>
    <property type="match status" value="1"/>
</dbReference>
<dbReference type="PANTHER" id="PTHR23342">
    <property type="entry name" value="N-ACETYLGLUTAMATE SYNTHASE"/>
    <property type="match status" value="1"/>
</dbReference>
<evidence type="ECO:0000256" key="2">
    <source>
        <dbReference type="ARBA" id="ARBA00022571"/>
    </source>
</evidence>
<dbReference type="Pfam" id="PF00696">
    <property type="entry name" value="AA_kinase"/>
    <property type="match status" value="1"/>
</dbReference>
<dbReference type="UniPathway" id="UPA00068">
    <property type="reaction ID" value="UER00107"/>
</dbReference>
<evidence type="ECO:0000256" key="7">
    <source>
        <dbReference type="ARBA" id="ARBA00022840"/>
    </source>
</evidence>